<keyword evidence="4" id="KW-1185">Reference proteome</keyword>
<dbReference type="InterPro" id="IPR001715">
    <property type="entry name" value="CH_dom"/>
</dbReference>
<accession>A0ABP0FED9</accession>
<evidence type="ECO:0000259" key="2">
    <source>
        <dbReference type="PROSITE" id="PS50021"/>
    </source>
</evidence>
<gene>
    <name evidence="3" type="ORF">CVLEPA_LOCUS7743</name>
</gene>
<protein>
    <recommendedName>
        <fullName evidence="2">Calponin-homology (CH) domain-containing protein</fullName>
    </recommendedName>
</protein>
<feature type="domain" description="Calponin-homology (CH)" evidence="2">
    <location>
        <begin position="37"/>
        <end position="150"/>
    </location>
</feature>
<proteinExistence type="predicted"/>
<dbReference type="EMBL" id="CAWYQH010000046">
    <property type="protein sequence ID" value="CAK8677746.1"/>
    <property type="molecule type" value="Genomic_DNA"/>
</dbReference>
<comment type="caution">
    <text evidence="3">The sequence shown here is derived from an EMBL/GenBank/DDBJ whole genome shotgun (WGS) entry which is preliminary data.</text>
</comment>
<dbReference type="SUPFAM" id="SSF47576">
    <property type="entry name" value="Calponin-homology domain, CH-domain"/>
    <property type="match status" value="1"/>
</dbReference>
<name>A0ABP0FED9_CLALP</name>
<evidence type="ECO:0000313" key="4">
    <source>
        <dbReference type="Proteomes" id="UP001642483"/>
    </source>
</evidence>
<evidence type="ECO:0000256" key="1">
    <source>
        <dbReference type="SAM" id="MobiDB-lite"/>
    </source>
</evidence>
<dbReference type="PANTHER" id="PTHR47385:SF18">
    <property type="entry name" value="CALPONIN"/>
    <property type="match status" value="1"/>
</dbReference>
<dbReference type="InterPro" id="IPR003096">
    <property type="entry name" value="SM22_calponin"/>
</dbReference>
<dbReference type="Gene3D" id="1.10.418.10">
    <property type="entry name" value="Calponin-like domain"/>
    <property type="match status" value="1"/>
</dbReference>
<sequence length="157" mass="17988">MRSVVPCHASRNHNNDSNGLGDPEKEQQFEPNVKYSEQDEVKLIQWIKTLTGNCPNEVGQQGFYEWLKDGQVLSQLMNQLVPGAYVVNPPSKSRLPAKRAMFERENINFFIQAARSYGVPIQDLFQIPYLYDQENMYQVQLTLVIMKGIHEGKSGKL</sequence>
<evidence type="ECO:0000313" key="3">
    <source>
        <dbReference type="EMBL" id="CAK8677746.1"/>
    </source>
</evidence>
<organism evidence="3 4">
    <name type="scientific">Clavelina lepadiformis</name>
    <name type="common">Light-bulb sea squirt</name>
    <name type="synonym">Ascidia lepadiformis</name>
    <dbReference type="NCBI Taxonomy" id="159417"/>
    <lineage>
        <taxon>Eukaryota</taxon>
        <taxon>Metazoa</taxon>
        <taxon>Chordata</taxon>
        <taxon>Tunicata</taxon>
        <taxon>Ascidiacea</taxon>
        <taxon>Aplousobranchia</taxon>
        <taxon>Clavelinidae</taxon>
        <taxon>Clavelina</taxon>
    </lineage>
</organism>
<feature type="region of interest" description="Disordered" evidence="1">
    <location>
        <begin position="1"/>
        <end position="27"/>
    </location>
</feature>
<dbReference type="PANTHER" id="PTHR47385">
    <property type="entry name" value="CALPONIN"/>
    <property type="match status" value="1"/>
</dbReference>
<dbReference type="Proteomes" id="UP001642483">
    <property type="component" value="Unassembled WGS sequence"/>
</dbReference>
<reference evidence="3 4" key="1">
    <citation type="submission" date="2024-02" db="EMBL/GenBank/DDBJ databases">
        <authorList>
            <person name="Daric V."/>
            <person name="Darras S."/>
        </authorList>
    </citation>
    <scope>NUCLEOTIDE SEQUENCE [LARGE SCALE GENOMIC DNA]</scope>
</reference>
<dbReference type="SMART" id="SM00033">
    <property type="entry name" value="CH"/>
    <property type="match status" value="1"/>
</dbReference>
<dbReference type="InterPro" id="IPR050606">
    <property type="entry name" value="Calponin-like"/>
</dbReference>
<dbReference type="Pfam" id="PF00307">
    <property type="entry name" value="CH"/>
    <property type="match status" value="1"/>
</dbReference>
<dbReference type="InterPro" id="IPR036872">
    <property type="entry name" value="CH_dom_sf"/>
</dbReference>
<dbReference type="PROSITE" id="PS50021">
    <property type="entry name" value="CH"/>
    <property type="match status" value="1"/>
</dbReference>
<dbReference type="PRINTS" id="PR00888">
    <property type="entry name" value="SM22CALPONIN"/>
</dbReference>